<evidence type="ECO:0000256" key="6">
    <source>
        <dbReference type="SAM" id="Phobius"/>
    </source>
</evidence>
<evidence type="ECO:0000313" key="8">
    <source>
        <dbReference type="EMBL" id="MEX0426354.1"/>
    </source>
</evidence>
<evidence type="ECO:0000256" key="2">
    <source>
        <dbReference type="ARBA" id="ARBA00022475"/>
    </source>
</evidence>
<dbReference type="PANTHER" id="PTHR35007:SF3">
    <property type="entry name" value="POSSIBLE CONSERVED ALANINE RICH MEMBRANE PROTEIN"/>
    <property type="match status" value="1"/>
</dbReference>
<dbReference type="Proteomes" id="UP001556631">
    <property type="component" value="Unassembled WGS sequence"/>
</dbReference>
<dbReference type="PANTHER" id="PTHR35007">
    <property type="entry name" value="INTEGRAL MEMBRANE PROTEIN-RELATED"/>
    <property type="match status" value="1"/>
</dbReference>
<feature type="domain" description="Type II secretion system protein GspF" evidence="7">
    <location>
        <begin position="107"/>
        <end position="229"/>
    </location>
</feature>
<protein>
    <submittedName>
        <fullName evidence="8">Type II secretion system F family protein</fullName>
    </submittedName>
</protein>
<evidence type="ECO:0000256" key="3">
    <source>
        <dbReference type="ARBA" id="ARBA00022692"/>
    </source>
</evidence>
<evidence type="ECO:0000313" key="9">
    <source>
        <dbReference type="Proteomes" id="UP001556631"/>
    </source>
</evidence>
<dbReference type="Pfam" id="PF00482">
    <property type="entry name" value="T2SSF"/>
    <property type="match status" value="1"/>
</dbReference>
<evidence type="ECO:0000256" key="1">
    <source>
        <dbReference type="ARBA" id="ARBA00004651"/>
    </source>
</evidence>
<name>A0ABV3STT6_9ACTN</name>
<organism evidence="8 9">
    <name type="scientific">Nocardioides eburneus</name>
    <dbReference type="NCBI Taxonomy" id="3231482"/>
    <lineage>
        <taxon>Bacteria</taxon>
        <taxon>Bacillati</taxon>
        <taxon>Actinomycetota</taxon>
        <taxon>Actinomycetes</taxon>
        <taxon>Propionibacteriales</taxon>
        <taxon>Nocardioidaceae</taxon>
        <taxon>Nocardioides</taxon>
    </lineage>
</organism>
<keyword evidence="9" id="KW-1185">Reference proteome</keyword>
<reference evidence="8 9" key="1">
    <citation type="submission" date="2024-07" db="EMBL/GenBank/DDBJ databases">
        <authorList>
            <person name="Lee S."/>
            <person name="Kang M."/>
        </authorList>
    </citation>
    <scope>NUCLEOTIDE SEQUENCE [LARGE SCALE GENOMIC DNA]</scope>
    <source>
        <strain evidence="8 9">DS6</strain>
    </source>
</reference>
<dbReference type="InterPro" id="IPR018076">
    <property type="entry name" value="T2SS_GspF_dom"/>
</dbReference>
<evidence type="ECO:0000256" key="4">
    <source>
        <dbReference type="ARBA" id="ARBA00022989"/>
    </source>
</evidence>
<dbReference type="EMBL" id="JBFPJR010000002">
    <property type="protein sequence ID" value="MEX0426354.1"/>
    <property type="molecule type" value="Genomic_DNA"/>
</dbReference>
<accession>A0ABV3STT6</accession>
<comment type="subcellular location">
    <subcellularLocation>
        <location evidence="1">Cell membrane</location>
        <topology evidence="1">Multi-pass membrane protein</topology>
    </subcellularLocation>
</comment>
<keyword evidence="4 6" id="KW-1133">Transmembrane helix</keyword>
<comment type="caution">
    <text evidence="8">The sequence shown here is derived from an EMBL/GenBank/DDBJ whole genome shotgun (WGS) entry which is preliminary data.</text>
</comment>
<gene>
    <name evidence="8" type="ORF">AB3X52_01895</name>
</gene>
<feature type="transmembrane region" description="Helical" evidence="6">
    <location>
        <begin position="213"/>
        <end position="237"/>
    </location>
</feature>
<keyword evidence="2" id="KW-1003">Cell membrane</keyword>
<dbReference type="RefSeq" id="WP_367991004.1">
    <property type="nucleotide sequence ID" value="NZ_JBFPJR010000002.1"/>
</dbReference>
<evidence type="ECO:0000259" key="7">
    <source>
        <dbReference type="Pfam" id="PF00482"/>
    </source>
</evidence>
<proteinExistence type="predicted"/>
<sequence length="242" mass="24613">MSEVWPAALAVGLAVALLMPQQTRSLPGPGAAADTKDHRAGAGWMLRWRPLWCLLAAGGALTFLGGPIGMMAAPAAALGCWIAIGRAEPASVRRDREQARRELPHLVRLLSAALASGTAPGEALTLVAEALPGPAADRIAPVAARLGLGADPAAAWRGLAEEPALAPLGRALARAHATGTPVASSVARLADELARAARGEVEDRARAVGVKAAVPLGLCLLPAFLLIGVVPIVGGLLSQLRL</sequence>
<keyword evidence="5 6" id="KW-0472">Membrane</keyword>
<feature type="transmembrane region" description="Helical" evidence="6">
    <location>
        <begin position="56"/>
        <end position="84"/>
    </location>
</feature>
<evidence type="ECO:0000256" key="5">
    <source>
        <dbReference type="ARBA" id="ARBA00023136"/>
    </source>
</evidence>
<keyword evidence="3 6" id="KW-0812">Transmembrane</keyword>